<evidence type="ECO:0000313" key="1">
    <source>
        <dbReference type="EMBL" id="MDC2829085.1"/>
    </source>
</evidence>
<evidence type="ECO:0000313" key="2">
    <source>
        <dbReference type="Proteomes" id="UP001220670"/>
    </source>
</evidence>
<dbReference type="Proteomes" id="UP001220670">
    <property type="component" value="Unassembled WGS sequence"/>
</dbReference>
<name>A0AAJ1HSX1_LIMMU</name>
<dbReference type="EMBL" id="JAQONE010000005">
    <property type="protein sequence ID" value="MDC2829085.1"/>
    <property type="molecule type" value="Genomic_DNA"/>
</dbReference>
<protein>
    <submittedName>
        <fullName evidence="1">Uncharacterized protein</fullName>
    </submittedName>
</protein>
<dbReference type="AlphaFoldDB" id="A0AAJ1HSX1"/>
<proteinExistence type="predicted"/>
<organism evidence="1 2">
    <name type="scientific">Limosilactobacillus mucosae</name>
    <name type="common">Lactobacillus mucosae</name>
    <dbReference type="NCBI Taxonomy" id="97478"/>
    <lineage>
        <taxon>Bacteria</taxon>
        <taxon>Bacillati</taxon>
        <taxon>Bacillota</taxon>
        <taxon>Bacilli</taxon>
        <taxon>Lactobacillales</taxon>
        <taxon>Lactobacillaceae</taxon>
        <taxon>Limosilactobacillus</taxon>
    </lineage>
</organism>
<accession>A0AAJ1HSX1</accession>
<dbReference type="RefSeq" id="WP_272225745.1">
    <property type="nucleotide sequence ID" value="NZ_JAQONE010000005.1"/>
</dbReference>
<sequence length="274" mass="32050">MSTSTKNQYYKDSYTPEIKQLWYDTAIRLMIENDSFLTADLIKKSSYQSSQIESDVEAAFKSNFDFGNPFDNTQDVEDALLAHAPYSLNWVRKESHEIIMRLPFDVWFDAAKPFLIECMENWLYDYSVPSDDTEALAKIFAKNYWKLCRESGWVGADWNVISGWFISCDPFFKQLLRKTVTGFLNQLDEKGIYYLDSENFNEEDDNELPDDLNNIYLGLFNILVQPVIDAKPTPTKTFNFFGKEHGKWYLQWYEPETTMSIEEAMEKGNLLAKD</sequence>
<comment type="caution">
    <text evidence="1">The sequence shown here is derived from an EMBL/GenBank/DDBJ whole genome shotgun (WGS) entry which is preliminary data.</text>
</comment>
<reference evidence="1" key="1">
    <citation type="submission" date="2023-01" db="EMBL/GenBank/DDBJ databases">
        <title>Genome analysis of 13 Lactobacillus isolated from gut of wild boar.</title>
        <authorList>
            <person name="Papp P."/>
            <person name="Libisch B."/>
            <person name="Nagy T."/>
            <person name="Olasz F."/>
        </authorList>
    </citation>
    <scope>NUCLEOTIDE SEQUENCE</scope>
    <source>
        <strain evidence="1">F146</strain>
    </source>
</reference>
<gene>
    <name evidence="1" type="ORF">PO250_01880</name>
</gene>